<evidence type="ECO:0000313" key="2">
    <source>
        <dbReference type="EMBL" id="NID15418.1"/>
    </source>
</evidence>
<reference evidence="2 3" key="1">
    <citation type="journal article" date="2006" name="Int. J. Syst. Evol. Microbiol.">
        <title>Dyella yeojuensis sp. nov., isolated from greenhouse soil in Korea.</title>
        <authorList>
            <person name="Kim B.Y."/>
            <person name="Weon H.Y."/>
            <person name="Lee K.H."/>
            <person name="Seok S.J."/>
            <person name="Kwon S.W."/>
            <person name="Go S.J."/>
            <person name="Stackebrandt E."/>
        </authorList>
    </citation>
    <scope>NUCLEOTIDE SEQUENCE [LARGE SCALE GENOMIC DNA]</scope>
    <source>
        <strain evidence="2 3">DSM 17673</strain>
    </source>
</reference>
<protein>
    <recommendedName>
        <fullName evidence="4">Lipoprotein</fullName>
    </recommendedName>
</protein>
<accession>A0A7X5QU10</accession>
<dbReference type="Proteomes" id="UP000518878">
    <property type="component" value="Unassembled WGS sequence"/>
</dbReference>
<evidence type="ECO:0000256" key="1">
    <source>
        <dbReference type="SAM" id="SignalP"/>
    </source>
</evidence>
<name>A0A7X5QU10_9GAMM</name>
<feature type="signal peptide" evidence="1">
    <location>
        <begin position="1"/>
        <end position="23"/>
    </location>
</feature>
<dbReference type="PROSITE" id="PS51257">
    <property type="entry name" value="PROKAR_LIPOPROTEIN"/>
    <property type="match status" value="1"/>
</dbReference>
<feature type="chain" id="PRO_5031356834" description="Lipoprotein" evidence="1">
    <location>
        <begin position="24"/>
        <end position="70"/>
    </location>
</feature>
<evidence type="ECO:0000313" key="3">
    <source>
        <dbReference type="Proteomes" id="UP000518878"/>
    </source>
</evidence>
<evidence type="ECO:0008006" key="4">
    <source>
        <dbReference type="Google" id="ProtNLM"/>
    </source>
</evidence>
<gene>
    <name evidence="2" type="ORF">HBF32_08075</name>
</gene>
<proteinExistence type="predicted"/>
<keyword evidence="3" id="KW-1185">Reference proteome</keyword>
<organism evidence="2 3">
    <name type="scientific">Luteibacter yeojuensis</name>
    <dbReference type="NCBI Taxonomy" id="345309"/>
    <lineage>
        <taxon>Bacteria</taxon>
        <taxon>Pseudomonadati</taxon>
        <taxon>Pseudomonadota</taxon>
        <taxon>Gammaproteobacteria</taxon>
        <taxon>Lysobacterales</taxon>
        <taxon>Rhodanobacteraceae</taxon>
        <taxon>Luteibacter</taxon>
    </lineage>
</organism>
<comment type="caution">
    <text evidence="2">The sequence shown here is derived from an EMBL/GenBank/DDBJ whole genome shotgun (WGS) entry which is preliminary data.</text>
</comment>
<keyword evidence="1" id="KW-0732">Signal</keyword>
<dbReference type="AlphaFoldDB" id="A0A7X5QU10"/>
<dbReference type="RefSeq" id="WP_166699164.1">
    <property type="nucleotide sequence ID" value="NZ_JAAQTL010000001.1"/>
</dbReference>
<dbReference type="EMBL" id="JAAQTL010000001">
    <property type="protein sequence ID" value="NID15418.1"/>
    <property type="molecule type" value="Genomic_DNA"/>
</dbReference>
<sequence length="70" mass="7705">MRYTWIFVAAAMAALSGCGPIRARPDLKVSTLTQPDQAHCVRGYKTRSTGTVGQYDAQVVEVTGERCREE</sequence>